<feature type="compositionally biased region" description="Basic residues" evidence="1">
    <location>
        <begin position="477"/>
        <end position="487"/>
    </location>
</feature>
<feature type="compositionally biased region" description="Basic and acidic residues" evidence="1">
    <location>
        <begin position="732"/>
        <end position="742"/>
    </location>
</feature>
<gene>
    <name evidence="2" type="ORF">Tci_000518</name>
</gene>
<feature type="region of interest" description="Disordered" evidence="1">
    <location>
        <begin position="732"/>
        <end position="824"/>
    </location>
</feature>
<dbReference type="EMBL" id="BKCJ010000008">
    <property type="protein sequence ID" value="GEU28540.1"/>
    <property type="molecule type" value="Genomic_DNA"/>
</dbReference>
<dbReference type="AlphaFoldDB" id="A0A699GFT7"/>
<feature type="compositionally biased region" description="Basic residues" evidence="1">
    <location>
        <begin position="673"/>
        <end position="694"/>
    </location>
</feature>
<evidence type="ECO:0000313" key="2">
    <source>
        <dbReference type="EMBL" id="GEU28540.1"/>
    </source>
</evidence>
<proteinExistence type="predicted"/>
<feature type="region of interest" description="Disordered" evidence="1">
    <location>
        <begin position="470"/>
        <end position="491"/>
    </location>
</feature>
<feature type="compositionally biased region" description="Basic residues" evidence="1">
    <location>
        <begin position="775"/>
        <end position="785"/>
    </location>
</feature>
<reference evidence="2" key="1">
    <citation type="journal article" date="2019" name="Sci. Rep.">
        <title>Draft genome of Tanacetum cinerariifolium, the natural source of mosquito coil.</title>
        <authorList>
            <person name="Yamashiro T."/>
            <person name="Shiraishi A."/>
            <person name="Satake H."/>
            <person name="Nakayama K."/>
        </authorList>
    </citation>
    <scope>NUCLEOTIDE SEQUENCE</scope>
</reference>
<protein>
    <submittedName>
        <fullName evidence="2">Uncharacterized protein</fullName>
    </submittedName>
</protein>
<name>A0A699GFT7_TANCI</name>
<feature type="region of interest" description="Disordered" evidence="1">
    <location>
        <begin position="570"/>
        <end position="639"/>
    </location>
</feature>
<organism evidence="2">
    <name type="scientific">Tanacetum cinerariifolium</name>
    <name type="common">Dalmatian daisy</name>
    <name type="synonym">Chrysanthemum cinerariifolium</name>
    <dbReference type="NCBI Taxonomy" id="118510"/>
    <lineage>
        <taxon>Eukaryota</taxon>
        <taxon>Viridiplantae</taxon>
        <taxon>Streptophyta</taxon>
        <taxon>Embryophyta</taxon>
        <taxon>Tracheophyta</taxon>
        <taxon>Spermatophyta</taxon>
        <taxon>Magnoliopsida</taxon>
        <taxon>eudicotyledons</taxon>
        <taxon>Gunneridae</taxon>
        <taxon>Pentapetalae</taxon>
        <taxon>asterids</taxon>
        <taxon>campanulids</taxon>
        <taxon>Asterales</taxon>
        <taxon>Asteraceae</taxon>
        <taxon>Asteroideae</taxon>
        <taxon>Anthemideae</taxon>
        <taxon>Anthemidinae</taxon>
        <taxon>Tanacetum</taxon>
    </lineage>
</organism>
<sequence length="1069" mass="115225">MQDIEPGLASAPVRVQRDGWIGQVAIAVEADGAGHALVLDFRQLGQVLPGHGRAGRLHGLGQQHYRIVRIRCVGLQRQMVALLVAVHEFAVGDIVVAGDAAGHGAGELVVGQGLAGQLRQALGADTVAAEEAQVQAQRLHLLEHGAGHGVHAAKKDQVRLARLDLGEDGVEVGGAVVGVLAADGVRRRALRAHAFQKGVGQALAECGAVVDDGDAARLEHVHRVTAQHFAHLVVVGHQPERGLETLARVQRRGGGRRDLRDAGRRIDARGGHAGARVQMAHHAGHVGVHQFLRHGRALFGIAGIVLDLQHERDVAPAKLDALGVEVVDCHAGAVFNVLAHVGNRAGQRGNHADADLGHRLRLGLGVGAACGDKQKQEGMTHGGSRGGVVLLAREVLIMARTGFWAVEFRDPVCADCRAGGGAAHRSRRRGARVFRHLHGQAGRLRQAVLPGVPAGRRVRQADRDFRLFRIDRGGGHPLHRPHPRQRRDRAGVRAAHLRRGVAVRGGVCRVPVCRRALPPKQYPQAADAGGDCAGRVFLHHGHLARHAANPEHHSHHVFQNHGLGRAVARRGRQHCRAGRGAGVPGMAPAQRDGHRRRLWRQRRRQAGGGNRARRPAASAAVGGAAGARRRGQFRAHQDDSAVVRRQLCAHGRRLARPAQPHQPAHQGRDRHLGRGRRAVGRHRVRGRDRVRPRARRVCRRHQGGRGRRLAGGHEHGVGIRFRWRDRGAARFPGREQCPEKRARSAGQRGRVGDGAGRHHGLGVGRHEHCAGGHVRPVHPRGRGRAHTAGSDAPRGGHGQRRHGHLAAQRRRDHAAGGHGPHAPPVLWRDFRHYRDQDAGGVFRDRGVAALERNIAARADAPGVRQPVLFQHAFAFPSQKVEAVGARLRHQFAQLGGGHVAHGRQRMEADAEQHLVLDDIAHAGKNGLVEQGVAHQQVGPGAQFFQRQRRRPGIGHDVGAPVVFAVQIVRDGFHRAGIKVQRAAVVEEQAQARLGVLGLVDAVGAEHQQVDAQRAVAQAQYKMLAERAHIQHRLAGQRVHVHARLRVVAGAFGMVDGVAGKDGGLLAQDD</sequence>
<accession>A0A699GFT7</accession>
<comment type="caution">
    <text evidence="2">The sequence shown here is derived from an EMBL/GenBank/DDBJ whole genome shotgun (WGS) entry which is preliminary data.</text>
</comment>
<feature type="region of interest" description="Disordered" evidence="1">
    <location>
        <begin position="653"/>
        <end position="694"/>
    </location>
</feature>
<feature type="compositionally biased region" description="Basic residues" evidence="1">
    <location>
        <begin position="797"/>
        <end position="812"/>
    </location>
</feature>
<evidence type="ECO:0000256" key="1">
    <source>
        <dbReference type="SAM" id="MobiDB-lite"/>
    </source>
</evidence>
<feature type="compositionally biased region" description="Basic residues" evidence="1">
    <location>
        <begin position="593"/>
        <end position="605"/>
    </location>
</feature>